<name>A0A7T8JWV0_CALRO</name>
<keyword evidence="3" id="KW-1185">Reference proteome</keyword>
<evidence type="ECO:0000313" key="2">
    <source>
        <dbReference type="EMBL" id="QQP38157.1"/>
    </source>
</evidence>
<dbReference type="EMBL" id="CP045902">
    <property type="protein sequence ID" value="QQP38157.1"/>
    <property type="molecule type" value="Genomic_DNA"/>
</dbReference>
<accession>A0A7T8JWV0</accession>
<organism evidence="2 3">
    <name type="scientific">Caligus rogercresseyi</name>
    <name type="common">Sea louse</name>
    <dbReference type="NCBI Taxonomy" id="217165"/>
    <lineage>
        <taxon>Eukaryota</taxon>
        <taxon>Metazoa</taxon>
        <taxon>Ecdysozoa</taxon>
        <taxon>Arthropoda</taxon>
        <taxon>Crustacea</taxon>
        <taxon>Multicrustacea</taxon>
        <taxon>Hexanauplia</taxon>
        <taxon>Copepoda</taxon>
        <taxon>Siphonostomatoida</taxon>
        <taxon>Caligidae</taxon>
        <taxon>Caligus</taxon>
    </lineage>
</organism>
<dbReference type="Proteomes" id="UP000595437">
    <property type="component" value="Chromosome 13"/>
</dbReference>
<gene>
    <name evidence="2" type="ORF">FKW44_018656</name>
</gene>
<dbReference type="AlphaFoldDB" id="A0A7T8JWV0"/>
<feature type="region of interest" description="Disordered" evidence="1">
    <location>
        <begin position="32"/>
        <end position="55"/>
    </location>
</feature>
<evidence type="ECO:0000313" key="3">
    <source>
        <dbReference type="Proteomes" id="UP000595437"/>
    </source>
</evidence>
<feature type="compositionally biased region" description="Polar residues" evidence="1">
    <location>
        <begin position="32"/>
        <end position="42"/>
    </location>
</feature>
<reference evidence="3" key="1">
    <citation type="submission" date="2021-01" db="EMBL/GenBank/DDBJ databases">
        <title>Caligus Genome Assembly.</title>
        <authorList>
            <person name="Gallardo-Escarate C."/>
        </authorList>
    </citation>
    <scope>NUCLEOTIDE SEQUENCE [LARGE SCALE GENOMIC DNA]</scope>
</reference>
<proteinExistence type="predicted"/>
<sequence length="55" mass="6151">MLAYKKKPPQILSQAIRTSLSVGGKIFDNSLKTGRHQFSGQMRNYHGPGHPQQSK</sequence>
<evidence type="ECO:0000256" key="1">
    <source>
        <dbReference type="SAM" id="MobiDB-lite"/>
    </source>
</evidence>
<protein>
    <submittedName>
        <fullName evidence="2">Uncharacterized protein</fullName>
    </submittedName>
</protein>